<gene>
    <name evidence="2" type="ORF">HPP92_017585</name>
</gene>
<dbReference type="Proteomes" id="UP000639772">
    <property type="component" value="Chromosome 9"/>
</dbReference>
<evidence type="ECO:0000256" key="1">
    <source>
        <dbReference type="SAM" id="MobiDB-lite"/>
    </source>
</evidence>
<evidence type="ECO:0000313" key="3">
    <source>
        <dbReference type="Proteomes" id="UP000639772"/>
    </source>
</evidence>
<reference evidence="2 3" key="1">
    <citation type="journal article" date="2020" name="Nat. Food">
        <title>A phased Vanilla planifolia genome enables genetic improvement of flavour and production.</title>
        <authorList>
            <person name="Hasing T."/>
            <person name="Tang H."/>
            <person name="Brym M."/>
            <person name="Khazi F."/>
            <person name="Huang T."/>
            <person name="Chambers A.H."/>
        </authorList>
    </citation>
    <scope>NUCLEOTIDE SEQUENCE [LARGE SCALE GENOMIC DNA]</scope>
    <source>
        <tissue evidence="2">Leaf</tissue>
    </source>
</reference>
<sequence>MTKRRAGKWQAGALLLDLSREADRPTGRGNNPLTLSWLGRRSSPAGSGSLARMVASTAWA</sequence>
<feature type="region of interest" description="Disordered" evidence="1">
    <location>
        <begin position="20"/>
        <end position="50"/>
    </location>
</feature>
<dbReference type="AlphaFoldDB" id="A0A835QFQ9"/>
<name>A0A835QFQ9_VANPL</name>
<evidence type="ECO:0000313" key="2">
    <source>
        <dbReference type="EMBL" id="KAG0468257.1"/>
    </source>
</evidence>
<organism evidence="2 3">
    <name type="scientific">Vanilla planifolia</name>
    <name type="common">Vanilla</name>
    <dbReference type="NCBI Taxonomy" id="51239"/>
    <lineage>
        <taxon>Eukaryota</taxon>
        <taxon>Viridiplantae</taxon>
        <taxon>Streptophyta</taxon>
        <taxon>Embryophyta</taxon>
        <taxon>Tracheophyta</taxon>
        <taxon>Spermatophyta</taxon>
        <taxon>Magnoliopsida</taxon>
        <taxon>Liliopsida</taxon>
        <taxon>Asparagales</taxon>
        <taxon>Orchidaceae</taxon>
        <taxon>Vanilloideae</taxon>
        <taxon>Vanilleae</taxon>
        <taxon>Vanilla</taxon>
    </lineage>
</organism>
<accession>A0A835QFQ9</accession>
<protein>
    <submittedName>
        <fullName evidence="2">Uncharacterized protein</fullName>
    </submittedName>
</protein>
<proteinExistence type="predicted"/>
<dbReference type="EMBL" id="JADCNM010000009">
    <property type="protein sequence ID" value="KAG0468257.1"/>
    <property type="molecule type" value="Genomic_DNA"/>
</dbReference>
<comment type="caution">
    <text evidence="2">The sequence shown here is derived from an EMBL/GenBank/DDBJ whole genome shotgun (WGS) entry which is preliminary data.</text>
</comment>